<reference evidence="2 4" key="2">
    <citation type="journal article" date="2018" name="Plant J.">
        <title>The Physcomitrella patens chromosome-scale assembly reveals moss genome structure and evolution.</title>
        <authorList>
            <person name="Lang D."/>
            <person name="Ullrich K.K."/>
            <person name="Murat F."/>
            <person name="Fuchs J."/>
            <person name="Jenkins J."/>
            <person name="Haas F.B."/>
            <person name="Piednoel M."/>
            <person name="Gundlach H."/>
            <person name="Van Bel M."/>
            <person name="Meyberg R."/>
            <person name="Vives C."/>
            <person name="Morata J."/>
            <person name="Symeonidi A."/>
            <person name="Hiss M."/>
            <person name="Muchero W."/>
            <person name="Kamisugi Y."/>
            <person name="Saleh O."/>
            <person name="Blanc G."/>
            <person name="Decker E.L."/>
            <person name="van Gessel N."/>
            <person name="Grimwood J."/>
            <person name="Hayes R.D."/>
            <person name="Graham S.W."/>
            <person name="Gunter L.E."/>
            <person name="McDaniel S.F."/>
            <person name="Hoernstein S.N.W."/>
            <person name="Larsson A."/>
            <person name="Li F.W."/>
            <person name="Perroud P.F."/>
            <person name="Phillips J."/>
            <person name="Ranjan P."/>
            <person name="Rokshar D.S."/>
            <person name="Rothfels C.J."/>
            <person name="Schneider L."/>
            <person name="Shu S."/>
            <person name="Stevenson D.W."/>
            <person name="Thummler F."/>
            <person name="Tillich M."/>
            <person name="Villarreal Aguilar J.C."/>
            <person name="Widiez T."/>
            <person name="Wong G.K."/>
            <person name="Wymore A."/>
            <person name="Zhang Y."/>
            <person name="Zimmer A.D."/>
            <person name="Quatrano R.S."/>
            <person name="Mayer K.F.X."/>
            <person name="Goodstein D."/>
            <person name="Casacuberta J.M."/>
            <person name="Vandepoele K."/>
            <person name="Reski R."/>
            <person name="Cuming A.C."/>
            <person name="Tuskan G.A."/>
            <person name="Maumus F."/>
            <person name="Salse J."/>
            <person name="Schmutz J."/>
            <person name="Rensing S.A."/>
        </authorList>
    </citation>
    <scope>NUCLEOTIDE SEQUENCE [LARGE SCALE GENOMIC DNA]</scope>
    <source>
        <strain evidence="3 4">cv. Gransden 2004</strain>
    </source>
</reference>
<dbReference type="EnsemblPlants" id="Pp3c9_18660V3.2">
    <property type="protein sequence ID" value="PAC:32913996.CDS.1"/>
    <property type="gene ID" value="Pp3c9_18660"/>
</dbReference>
<gene>
    <name evidence="2" type="ORF">PHYPA_012885</name>
</gene>
<dbReference type="Proteomes" id="UP000006727">
    <property type="component" value="Chromosome 9"/>
</dbReference>
<dbReference type="AlphaFoldDB" id="A0A2K1K3R2"/>
<proteinExistence type="predicted"/>
<evidence type="ECO:0000313" key="3">
    <source>
        <dbReference type="EnsemblPlants" id="PAC:32913995.CDS.1"/>
    </source>
</evidence>
<keyword evidence="4" id="KW-1185">Reference proteome</keyword>
<name>A0A2K1K3R2_PHYPA</name>
<organism evidence="2">
    <name type="scientific">Physcomitrium patens</name>
    <name type="common">Spreading-leaved earth moss</name>
    <name type="synonym">Physcomitrella patens</name>
    <dbReference type="NCBI Taxonomy" id="3218"/>
    <lineage>
        <taxon>Eukaryota</taxon>
        <taxon>Viridiplantae</taxon>
        <taxon>Streptophyta</taxon>
        <taxon>Embryophyta</taxon>
        <taxon>Bryophyta</taxon>
        <taxon>Bryophytina</taxon>
        <taxon>Bryopsida</taxon>
        <taxon>Funariidae</taxon>
        <taxon>Funariales</taxon>
        <taxon>Funariaceae</taxon>
        <taxon>Physcomitrium</taxon>
    </lineage>
</organism>
<reference evidence="2 4" key="1">
    <citation type="journal article" date="2008" name="Science">
        <title>The Physcomitrella genome reveals evolutionary insights into the conquest of land by plants.</title>
        <authorList>
            <person name="Rensing S."/>
            <person name="Lang D."/>
            <person name="Zimmer A."/>
            <person name="Terry A."/>
            <person name="Salamov A."/>
            <person name="Shapiro H."/>
            <person name="Nishiyama T."/>
            <person name="Perroud P.-F."/>
            <person name="Lindquist E."/>
            <person name="Kamisugi Y."/>
            <person name="Tanahashi T."/>
            <person name="Sakakibara K."/>
            <person name="Fujita T."/>
            <person name="Oishi K."/>
            <person name="Shin-I T."/>
            <person name="Kuroki Y."/>
            <person name="Toyoda A."/>
            <person name="Suzuki Y."/>
            <person name="Hashimoto A."/>
            <person name="Yamaguchi K."/>
            <person name="Sugano A."/>
            <person name="Kohara Y."/>
            <person name="Fujiyama A."/>
            <person name="Anterola A."/>
            <person name="Aoki S."/>
            <person name="Ashton N."/>
            <person name="Barbazuk W.B."/>
            <person name="Barker E."/>
            <person name="Bennetzen J."/>
            <person name="Bezanilla M."/>
            <person name="Blankenship R."/>
            <person name="Cho S.H."/>
            <person name="Dutcher S."/>
            <person name="Estelle M."/>
            <person name="Fawcett J.A."/>
            <person name="Gundlach H."/>
            <person name="Hanada K."/>
            <person name="Heyl A."/>
            <person name="Hicks K.A."/>
            <person name="Hugh J."/>
            <person name="Lohr M."/>
            <person name="Mayer K."/>
            <person name="Melkozernov A."/>
            <person name="Murata T."/>
            <person name="Nelson D."/>
            <person name="Pils B."/>
            <person name="Prigge M."/>
            <person name="Reiss B."/>
            <person name="Renner T."/>
            <person name="Rombauts S."/>
            <person name="Rushton P."/>
            <person name="Sanderfoot A."/>
            <person name="Schween G."/>
            <person name="Shiu S.-H."/>
            <person name="Stueber K."/>
            <person name="Theodoulou F.L."/>
            <person name="Tu H."/>
            <person name="Van de Peer Y."/>
            <person name="Verrier P.J."/>
            <person name="Waters E."/>
            <person name="Wood A."/>
            <person name="Yang L."/>
            <person name="Cove D."/>
            <person name="Cuming A."/>
            <person name="Hasebe M."/>
            <person name="Lucas S."/>
            <person name="Mishler D.B."/>
            <person name="Reski R."/>
            <person name="Grigoriev I."/>
            <person name="Quatrano R.S."/>
            <person name="Boore J.L."/>
        </authorList>
    </citation>
    <scope>NUCLEOTIDE SEQUENCE [LARGE SCALE GENOMIC DNA]</scope>
    <source>
        <strain evidence="3 4">cv. Gransden 2004</strain>
    </source>
</reference>
<dbReference type="Gramene" id="Pp3c9_18660V3.2">
    <property type="protein sequence ID" value="PAC:32913996.CDS.1"/>
    <property type="gene ID" value="Pp3c9_18660"/>
</dbReference>
<dbReference type="Gramene" id="Pp3c9_18660V3.1">
    <property type="protein sequence ID" value="PAC:32913995.CDS.1"/>
    <property type="gene ID" value="Pp3c9_18660"/>
</dbReference>
<sequence>MWKQSKTYNFIVDDIRIEVHCNLVFMLTKLQQSHHQTAFLQQHPTQLGNLLQNPQHEHHRPLCPSRPTQTQQNSQANLRCPPSHAIVTGSDKKKKKKKKKMQIQIEQLLHRQPADGVNLHIDPHSKLSPTQALRQSYSSYAPFRYGCCLLVASDPVKALTLESSNTCRPLNP</sequence>
<dbReference type="EnsemblPlants" id="Pp3c9_18660V3.1">
    <property type="protein sequence ID" value="PAC:32913995.CDS.1"/>
    <property type="gene ID" value="Pp3c9_18660"/>
</dbReference>
<evidence type="ECO:0000313" key="2">
    <source>
        <dbReference type="EMBL" id="PNR48409.1"/>
    </source>
</evidence>
<protein>
    <submittedName>
        <fullName evidence="2 3">Uncharacterized protein</fullName>
    </submittedName>
</protein>
<evidence type="ECO:0000313" key="4">
    <source>
        <dbReference type="Proteomes" id="UP000006727"/>
    </source>
</evidence>
<reference evidence="3" key="3">
    <citation type="submission" date="2020-12" db="UniProtKB">
        <authorList>
            <consortium name="EnsemblPlants"/>
        </authorList>
    </citation>
    <scope>IDENTIFICATION</scope>
</reference>
<feature type="region of interest" description="Disordered" evidence="1">
    <location>
        <begin position="51"/>
        <end position="97"/>
    </location>
</feature>
<evidence type="ECO:0000256" key="1">
    <source>
        <dbReference type="SAM" id="MobiDB-lite"/>
    </source>
</evidence>
<dbReference type="InParanoid" id="A0A2K1K3R2"/>
<accession>A0A2K1K3R2</accession>
<feature type="compositionally biased region" description="Polar residues" evidence="1">
    <location>
        <begin position="66"/>
        <end position="77"/>
    </location>
</feature>
<dbReference type="EMBL" id="ABEU02000009">
    <property type="protein sequence ID" value="PNR48409.1"/>
    <property type="molecule type" value="Genomic_DNA"/>
</dbReference>